<name>A0A2M8ZAR9_9FIRM</name>
<organism evidence="4 5">
    <name type="scientific">[Clostridium] celerecrescens 18A</name>
    <dbReference type="NCBI Taxonomy" id="1286362"/>
    <lineage>
        <taxon>Bacteria</taxon>
        <taxon>Bacillati</taxon>
        <taxon>Bacillota</taxon>
        <taxon>Clostridia</taxon>
        <taxon>Lachnospirales</taxon>
        <taxon>Lachnospiraceae</taxon>
        <taxon>Lacrimispora</taxon>
    </lineage>
</organism>
<evidence type="ECO:0000256" key="1">
    <source>
        <dbReference type="SAM" id="Coils"/>
    </source>
</evidence>
<keyword evidence="2" id="KW-0472">Membrane</keyword>
<feature type="domain" description="Tape measure protein N-terminal" evidence="3">
    <location>
        <begin position="276"/>
        <end position="459"/>
    </location>
</feature>
<keyword evidence="2" id="KW-1133">Transmembrane helix</keyword>
<evidence type="ECO:0000313" key="4">
    <source>
        <dbReference type="EMBL" id="PJJ30544.1"/>
    </source>
</evidence>
<keyword evidence="2" id="KW-0812">Transmembrane</keyword>
<feature type="coiled-coil region" evidence="1">
    <location>
        <begin position="60"/>
        <end position="87"/>
    </location>
</feature>
<sequence>MLFKCPILERKEMAGLQTSIQLQDRMSAVLNNITSSMSIMLSTFEQAQAATDAGLNAASMDAAKQGIAEASAEMARYREEVERVAATPSPAPQEPAWKSTAASAVFMNSGADRFQAEYQAADQMARQLYESQKAISAQARSMRVTPPGMLNDVVATENRMQALSQRIQQLNSIPVNLRTDQTNNELESLRGKLSQAVSVQEALNQAMGRMDISAANAAYQQLNSVMDSAERNIRDNLNVQNQFNNSIRDGTSAASGLWSKLKGVAAGAGIAFSAQKVITLSDSVTQTTARLNLMNDGLQSTEQLNQMIFASAQRARAPYMDTASAIAKMGLNAGNAFSSNKDLIAFMEQVNKQFVIGGATAQEQSNAMVQLSQAMAAGALRGEELNSILDAAPGIARTIEKNMGWAEGSIKKYAEKGAVSAQVVKASLLNMADETNAKFNSMPMTFSQVMTSIQTTLLQTFYPVIQAIGQGATFINNNWSSIAPIFYGLATGILVAAAAWGVYKAVTWLSVAANQALLASMLSNPFLWIAIVIGIIVAAIYKWVQSVGGIRVAWLICVNAVLTQADKLKLGFMMAWMNIQNGIDNMLYGFEAFKVGVQNAIGNMKIKVLNTLQSLVNGAIDRINKLINVANSVGGLSIQLIDHVEFAADAAIEEQIKQRQRAADLAAQKDANAAAKAGRKNDYDRAVRAADDARMQRQAGIEGAKADAARRAAEDDGAAGAIAGNTEKTAGNTARMADTMDALDEEIKYMRDAAEQEVINRFTLAELKIDMTNNNTLKTETDFDRMNGMLNDLTDEILSTAAEGGHL</sequence>
<dbReference type="Proteomes" id="UP000231092">
    <property type="component" value="Unassembled WGS sequence"/>
</dbReference>
<accession>A0A2M8ZAR9</accession>
<protein>
    <submittedName>
        <fullName evidence="4">Tape measure domain-containing protein</fullName>
    </submittedName>
</protein>
<comment type="caution">
    <text evidence="4">The sequence shown here is derived from an EMBL/GenBank/DDBJ whole genome shotgun (WGS) entry which is preliminary data.</text>
</comment>
<feature type="transmembrane region" description="Helical" evidence="2">
    <location>
        <begin position="526"/>
        <end position="544"/>
    </location>
</feature>
<proteinExistence type="predicted"/>
<dbReference type="AlphaFoldDB" id="A0A2M8ZAR9"/>
<dbReference type="NCBIfam" id="TIGR02675">
    <property type="entry name" value="tape_meas_nterm"/>
    <property type="match status" value="1"/>
</dbReference>
<gene>
    <name evidence="4" type="ORF">H171_4150</name>
</gene>
<keyword evidence="1" id="KW-0175">Coiled coil</keyword>
<dbReference type="EMBL" id="PGET01000001">
    <property type="protein sequence ID" value="PJJ30544.1"/>
    <property type="molecule type" value="Genomic_DNA"/>
</dbReference>
<reference evidence="4 5" key="1">
    <citation type="submission" date="2017-11" db="EMBL/GenBank/DDBJ databases">
        <title>Understudied soil microbes with underappreciated capabilities: Untangling the Clostridium saccharolyticum group.</title>
        <authorList>
            <person name="Leschine S."/>
        </authorList>
    </citation>
    <scope>NUCLEOTIDE SEQUENCE [LARGE SCALE GENOMIC DNA]</scope>
    <source>
        <strain evidence="4 5">18A</strain>
    </source>
</reference>
<evidence type="ECO:0000313" key="5">
    <source>
        <dbReference type="Proteomes" id="UP000231092"/>
    </source>
</evidence>
<feature type="transmembrane region" description="Helical" evidence="2">
    <location>
        <begin position="485"/>
        <end position="506"/>
    </location>
</feature>
<evidence type="ECO:0000256" key="2">
    <source>
        <dbReference type="SAM" id="Phobius"/>
    </source>
</evidence>
<evidence type="ECO:0000259" key="3">
    <source>
        <dbReference type="Pfam" id="PF20155"/>
    </source>
</evidence>
<dbReference type="Pfam" id="PF20155">
    <property type="entry name" value="TMP_3"/>
    <property type="match status" value="1"/>
</dbReference>
<dbReference type="InterPro" id="IPR013491">
    <property type="entry name" value="Tape_meas_N"/>
</dbReference>